<dbReference type="Proteomes" id="UP000807025">
    <property type="component" value="Unassembled WGS sequence"/>
</dbReference>
<sequence>LTMLQCANSLVFVGIIDPPDIVTMGSWIFNHGSLGAYRGLNELGFKITNITEAVAAFAMVHNHLLKYVEDDSKNTLGLASNCSVIAVEHILCKVTRWTKVLKDSQLC</sequence>
<protein>
    <submittedName>
        <fullName evidence="1">Uncharacterized protein</fullName>
    </submittedName>
</protein>
<dbReference type="AlphaFoldDB" id="A0A9P5ZX02"/>
<keyword evidence="2" id="KW-1185">Reference proteome</keyword>
<name>A0A9P5ZX02_PLEER</name>
<organism evidence="1 2">
    <name type="scientific">Pleurotus eryngii</name>
    <name type="common">Boletus of the steppes</name>
    <dbReference type="NCBI Taxonomy" id="5323"/>
    <lineage>
        <taxon>Eukaryota</taxon>
        <taxon>Fungi</taxon>
        <taxon>Dikarya</taxon>
        <taxon>Basidiomycota</taxon>
        <taxon>Agaricomycotina</taxon>
        <taxon>Agaricomycetes</taxon>
        <taxon>Agaricomycetidae</taxon>
        <taxon>Agaricales</taxon>
        <taxon>Pleurotineae</taxon>
        <taxon>Pleurotaceae</taxon>
        <taxon>Pleurotus</taxon>
    </lineage>
</organism>
<comment type="caution">
    <text evidence="1">The sequence shown here is derived from an EMBL/GenBank/DDBJ whole genome shotgun (WGS) entry which is preliminary data.</text>
</comment>
<dbReference type="EMBL" id="MU154587">
    <property type="protein sequence ID" value="KAF9493306.1"/>
    <property type="molecule type" value="Genomic_DNA"/>
</dbReference>
<evidence type="ECO:0000313" key="1">
    <source>
        <dbReference type="EMBL" id="KAF9493306.1"/>
    </source>
</evidence>
<evidence type="ECO:0000313" key="2">
    <source>
        <dbReference type="Proteomes" id="UP000807025"/>
    </source>
</evidence>
<proteinExistence type="predicted"/>
<accession>A0A9P5ZX02</accession>
<feature type="non-terminal residue" evidence="1">
    <location>
        <position position="107"/>
    </location>
</feature>
<dbReference type="OrthoDB" id="3064439at2759"/>
<reference evidence="1" key="1">
    <citation type="submission" date="2020-11" db="EMBL/GenBank/DDBJ databases">
        <authorList>
            <consortium name="DOE Joint Genome Institute"/>
            <person name="Ahrendt S."/>
            <person name="Riley R."/>
            <person name="Andreopoulos W."/>
            <person name="Labutti K."/>
            <person name="Pangilinan J."/>
            <person name="Ruiz-Duenas F.J."/>
            <person name="Barrasa J.M."/>
            <person name="Sanchez-Garcia M."/>
            <person name="Camarero S."/>
            <person name="Miyauchi S."/>
            <person name="Serrano A."/>
            <person name="Linde D."/>
            <person name="Babiker R."/>
            <person name="Drula E."/>
            <person name="Ayuso-Fernandez I."/>
            <person name="Pacheco R."/>
            <person name="Padilla G."/>
            <person name="Ferreira P."/>
            <person name="Barriuso J."/>
            <person name="Kellner H."/>
            <person name="Castanera R."/>
            <person name="Alfaro M."/>
            <person name="Ramirez L."/>
            <person name="Pisabarro A.G."/>
            <person name="Kuo A."/>
            <person name="Tritt A."/>
            <person name="Lipzen A."/>
            <person name="He G."/>
            <person name="Yan M."/>
            <person name="Ng V."/>
            <person name="Cullen D."/>
            <person name="Martin F."/>
            <person name="Rosso M.-N."/>
            <person name="Henrissat B."/>
            <person name="Hibbett D."/>
            <person name="Martinez A.T."/>
            <person name="Grigoriev I.V."/>
        </authorList>
    </citation>
    <scope>NUCLEOTIDE SEQUENCE</scope>
    <source>
        <strain evidence="1">ATCC 90797</strain>
    </source>
</reference>
<gene>
    <name evidence="1" type="ORF">BDN71DRAFT_1369686</name>
</gene>
<feature type="non-terminal residue" evidence="1">
    <location>
        <position position="1"/>
    </location>
</feature>